<dbReference type="Proteomes" id="UP000235965">
    <property type="component" value="Unassembled WGS sequence"/>
</dbReference>
<dbReference type="AlphaFoldDB" id="A0A2J7RD31"/>
<protein>
    <submittedName>
        <fullName evidence="2">Uncharacterized protein</fullName>
    </submittedName>
</protein>
<accession>A0A2J7RD31</accession>
<feature type="chain" id="PRO_5014463601" evidence="1">
    <location>
        <begin position="19"/>
        <end position="54"/>
    </location>
</feature>
<reference evidence="2 3" key="1">
    <citation type="submission" date="2017-12" db="EMBL/GenBank/DDBJ databases">
        <title>Hemimetabolous genomes reveal molecular basis of termite eusociality.</title>
        <authorList>
            <person name="Harrison M.C."/>
            <person name="Jongepier E."/>
            <person name="Robertson H.M."/>
            <person name="Arning N."/>
            <person name="Bitard-Feildel T."/>
            <person name="Chao H."/>
            <person name="Childers C.P."/>
            <person name="Dinh H."/>
            <person name="Doddapaneni H."/>
            <person name="Dugan S."/>
            <person name="Gowin J."/>
            <person name="Greiner C."/>
            <person name="Han Y."/>
            <person name="Hu H."/>
            <person name="Hughes D.S.T."/>
            <person name="Huylmans A.-K."/>
            <person name="Kemena C."/>
            <person name="Kremer L.P.M."/>
            <person name="Lee S.L."/>
            <person name="Lopez-Ezquerra A."/>
            <person name="Mallet L."/>
            <person name="Monroy-Kuhn J.M."/>
            <person name="Moser A."/>
            <person name="Murali S.C."/>
            <person name="Muzny D.M."/>
            <person name="Otani S."/>
            <person name="Piulachs M.-D."/>
            <person name="Poelchau M."/>
            <person name="Qu J."/>
            <person name="Schaub F."/>
            <person name="Wada-Katsumata A."/>
            <person name="Worley K.C."/>
            <person name="Xie Q."/>
            <person name="Ylla G."/>
            <person name="Poulsen M."/>
            <person name="Gibbs R.A."/>
            <person name="Schal C."/>
            <person name="Richards S."/>
            <person name="Belles X."/>
            <person name="Korb J."/>
            <person name="Bornberg-Bauer E."/>
        </authorList>
    </citation>
    <scope>NUCLEOTIDE SEQUENCE [LARGE SCALE GENOMIC DNA]</scope>
    <source>
        <tissue evidence="2">Whole body</tissue>
    </source>
</reference>
<feature type="signal peptide" evidence="1">
    <location>
        <begin position="1"/>
        <end position="18"/>
    </location>
</feature>
<sequence>MVVSVYIIILWDVTPCSPIVVYQVSEKLMPPSSQYYEILDLYEAEFTNLQNYKI</sequence>
<proteinExistence type="predicted"/>
<organism evidence="2 3">
    <name type="scientific">Cryptotermes secundus</name>
    <dbReference type="NCBI Taxonomy" id="105785"/>
    <lineage>
        <taxon>Eukaryota</taxon>
        <taxon>Metazoa</taxon>
        <taxon>Ecdysozoa</taxon>
        <taxon>Arthropoda</taxon>
        <taxon>Hexapoda</taxon>
        <taxon>Insecta</taxon>
        <taxon>Pterygota</taxon>
        <taxon>Neoptera</taxon>
        <taxon>Polyneoptera</taxon>
        <taxon>Dictyoptera</taxon>
        <taxon>Blattodea</taxon>
        <taxon>Blattoidea</taxon>
        <taxon>Termitoidae</taxon>
        <taxon>Kalotermitidae</taxon>
        <taxon>Cryptotermitinae</taxon>
        <taxon>Cryptotermes</taxon>
    </lineage>
</organism>
<keyword evidence="1" id="KW-0732">Signal</keyword>
<dbReference type="InParanoid" id="A0A2J7RD31"/>
<evidence type="ECO:0000313" key="3">
    <source>
        <dbReference type="Proteomes" id="UP000235965"/>
    </source>
</evidence>
<gene>
    <name evidence="2" type="ORF">B7P43_G14364</name>
</gene>
<comment type="caution">
    <text evidence="2">The sequence shown here is derived from an EMBL/GenBank/DDBJ whole genome shotgun (WGS) entry which is preliminary data.</text>
</comment>
<evidence type="ECO:0000256" key="1">
    <source>
        <dbReference type="SAM" id="SignalP"/>
    </source>
</evidence>
<keyword evidence="3" id="KW-1185">Reference proteome</keyword>
<evidence type="ECO:0000313" key="2">
    <source>
        <dbReference type="EMBL" id="PNF38739.1"/>
    </source>
</evidence>
<name>A0A2J7RD31_9NEOP</name>
<dbReference type="EMBL" id="NEVH01005303">
    <property type="protein sequence ID" value="PNF38739.1"/>
    <property type="molecule type" value="Genomic_DNA"/>
</dbReference>